<dbReference type="OrthoDB" id="9795669at2"/>
<accession>A0A399DYH5</accession>
<dbReference type="InterPro" id="IPR023393">
    <property type="entry name" value="START-like_dom_sf"/>
</dbReference>
<name>A0A399DYH5_9DEIN</name>
<evidence type="ECO:0000313" key="2">
    <source>
        <dbReference type="EMBL" id="RIH76539.1"/>
    </source>
</evidence>
<comment type="caution">
    <text evidence="2">The sequence shown here is derived from an EMBL/GenBank/DDBJ whole genome shotgun (WGS) entry which is preliminary data.</text>
</comment>
<sequence length="145" mass="16620">MPEVISELFIPKPPKEVYAAARDLAGLKPYLKDVETLEVLEDHGSTSRTRFVAVAMGKKVQWIEEERWFDAELRNEFDSKEGDFDVYRGSWTFLPEGEGTRAVLKLEYELNIPIFGGLLQKLVKKLMQENVDDLLRGLKERCTAA</sequence>
<dbReference type="InterPro" id="IPR005031">
    <property type="entry name" value="COQ10_START"/>
</dbReference>
<feature type="domain" description="Coenzyme Q-binding protein COQ10 START" evidence="1">
    <location>
        <begin position="10"/>
        <end position="134"/>
    </location>
</feature>
<dbReference type="EMBL" id="QWKX01000041">
    <property type="protein sequence ID" value="RIH76539.1"/>
    <property type="molecule type" value="Genomic_DNA"/>
</dbReference>
<dbReference type="Pfam" id="PF03364">
    <property type="entry name" value="Polyketide_cyc"/>
    <property type="match status" value="1"/>
</dbReference>
<dbReference type="AlphaFoldDB" id="A0A399DYH5"/>
<evidence type="ECO:0000259" key="1">
    <source>
        <dbReference type="Pfam" id="PF03364"/>
    </source>
</evidence>
<protein>
    <submittedName>
        <fullName evidence="2">Polyketide cyclase / dehydrase and lipid transport</fullName>
    </submittedName>
</protein>
<proteinExistence type="predicted"/>
<reference evidence="2 3" key="1">
    <citation type="submission" date="2018-08" db="EMBL/GenBank/DDBJ databases">
        <title>Meiothermus cateniformans JCM 15151 genome sequencing project.</title>
        <authorList>
            <person name="Da Costa M.S."/>
            <person name="Albuquerque L."/>
            <person name="Raposo P."/>
            <person name="Froufe H.J.C."/>
            <person name="Barroso C.S."/>
            <person name="Egas C."/>
        </authorList>
    </citation>
    <scope>NUCLEOTIDE SEQUENCE [LARGE SCALE GENOMIC DNA]</scope>
    <source>
        <strain evidence="2 3">JCM 15151</strain>
    </source>
</reference>
<evidence type="ECO:0000313" key="3">
    <source>
        <dbReference type="Proteomes" id="UP000266089"/>
    </source>
</evidence>
<dbReference type="Proteomes" id="UP000266089">
    <property type="component" value="Unassembled WGS sequence"/>
</dbReference>
<dbReference type="SUPFAM" id="SSF55961">
    <property type="entry name" value="Bet v1-like"/>
    <property type="match status" value="1"/>
</dbReference>
<organism evidence="2 3">
    <name type="scientific">Meiothermus taiwanensis</name>
    <dbReference type="NCBI Taxonomy" id="172827"/>
    <lineage>
        <taxon>Bacteria</taxon>
        <taxon>Thermotogati</taxon>
        <taxon>Deinococcota</taxon>
        <taxon>Deinococci</taxon>
        <taxon>Thermales</taxon>
        <taxon>Thermaceae</taxon>
        <taxon>Meiothermus</taxon>
    </lineage>
</organism>
<dbReference type="RefSeq" id="WP_027887607.1">
    <property type="nucleotide sequence ID" value="NZ_JBHSXZ010000067.1"/>
</dbReference>
<gene>
    <name evidence="2" type="ORF">Mcate_01735</name>
</gene>
<dbReference type="Gene3D" id="3.30.530.20">
    <property type="match status" value="1"/>
</dbReference>